<keyword evidence="3" id="KW-1185">Reference proteome</keyword>
<dbReference type="EMBL" id="VOIH02000010">
    <property type="protein sequence ID" value="KAF3436175.1"/>
    <property type="molecule type" value="Genomic_DNA"/>
</dbReference>
<sequence length="75" mass="8734">MSRKRKEKKREVVMELSPNRGGAFSFRAVEMENGEYNEQLQEPELPEGDVRKQRGEETGHGLGLFWVKMGRARRV</sequence>
<proteinExistence type="predicted"/>
<accession>A0A8K0DRZ6</accession>
<dbReference type="AlphaFoldDB" id="A0A8K0DRZ6"/>
<evidence type="ECO:0000256" key="1">
    <source>
        <dbReference type="SAM" id="MobiDB-lite"/>
    </source>
</evidence>
<reference evidence="2" key="1">
    <citation type="submission" date="2020-03" db="EMBL/GenBank/DDBJ databases">
        <title>A high-quality chromosome-level genome assembly of a woody plant with both climbing and erect habits, Rhamnella rubrinervis.</title>
        <authorList>
            <person name="Lu Z."/>
            <person name="Yang Y."/>
            <person name="Zhu X."/>
            <person name="Sun Y."/>
        </authorList>
    </citation>
    <scope>NUCLEOTIDE SEQUENCE</scope>
    <source>
        <strain evidence="2">BYM</strain>
        <tissue evidence="2">Leaf</tissue>
    </source>
</reference>
<feature type="region of interest" description="Disordered" evidence="1">
    <location>
        <begin position="37"/>
        <end position="56"/>
    </location>
</feature>
<gene>
    <name evidence="2" type="ORF">FNV43_RR23267</name>
</gene>
<evidence type="ECO:0000313" key="2">
    <source>
        <dbReference type="EMBL" id="KAF3436175.1"/>
    </source>
</evidence>
<organism evidence="2 3">
    <name type="scientific">Rhamnella rubrinervis</name>
    <dbReference type="NCBI Taxonomy" id="2594499"/>
    <lineage>
        <taxon>Eukaryota</taxon>
        <taxon>Viridiplantae</taxon>
        <taxon>Streptophyta</taxon>
        <taxon>Embryophyta</taxon>
        <taxon>Tracheophyta</taxon>
        <taxon>Spermatophyta</taxon>
        <taxon>Magnoliopsida</taxon>
        <taxon>eudicotyledons</taxon>
        <taxon>Gunneridae</taxon>
        <taxon>Pentapetalae</taxon>
        <taxon>rosids</taxon>
        <taxon>fabids</taxon>
        <taxon>Rosales</taxon>
        <taxon>Rhamnaceae</taxon>
        <taxon>rhamnoid group</taxon>
        <taxon>Rhamneae</taxon>
        <taxon>Rhamnella</taxon>
    </lineage>
</organism>
<protein>
    <submittedName>
        <fullName evidence="2">Uncharacterized protein</fullName>
    </submittedName>
</protein>
<evidence type="ECO:0000313" key="3">
    <source>
        <dbReference type="Proteomes" id="UP000796880"/>
    </source>
</evidence>
<dbReference type="Proteomes" id="UP000796880">
    <property type="component" value="Unassembled WGS sequence"/>
</dbReference>
<name>A0A8K0DRZ6_9ROSA</name>
<comment type="caution">
    <text evidence="2">The sequence shown here is derived from an EMBL/GenBank/DDBJ whole genome shotgun (WGS) entry which is preliminary data.</text>
</comment>